<dbReference type="Pfam" id="PF14526">
    <property type="entry name" value="Cass2"/>
    <property type="match status" value="1"/>
</dbReference>
<sequence length="153" mass="16870">MKLIHLDDKQIHGLKVRTNNAAEMQPASGKIGPLWQQFHARYGSRLNAGTPVYGVYHEYQSDMHADFSVLAGTTADSLAAASADNAMAEVTLVAGDYLQFSAEGEMPGSVIDLWGRVWAYFASADCPYRRRYLTDFECYPNDSRVEICIGVVG</sequence>
<gene>
    <name evidence="2" type="ORF">HC757_04755</name>
</gene>
<dbReference type="InterPro" id="IPR029441">
    <property type="entry name" value="Cass2"/>
</dbReference>
<dbReference type="SUPFAM" id="SSF55136">
    <property type="entry name" value="Probable bacterial effector-binding domain"/>
    <property type="match status" value="1"/>
</dbReference>
<evidence type="ECO:0000259" key="1">
    <source>
        <dbReference type="SMART" id="SM00871"/>
    </source>
</evidence>
<organism evidence="2 3">
    <name type="scientific">Shewanella salipaludis</name>
    <dbReference type="NCBI Taxonomy" id="2723052"/>
    <lineage>
        <taxon>Bacteria</taxon>
        <taxon>Pseudomonadati</taxon>
        <taxon>Pseudomonadota</taxon>
        <taxon>Gammaproteobacteria</taxon>
        <taxon>Alteromonadales</taxon>
        <taxon>Shewanellaceae</taxon>
        <taxon>Shewanella</taxon>
    </lineage>
</organism>
<dbReference type="SMART" id="SM00871">
    <property type="entry name" value="AraC_E_bind"/>
    <property type="match status" value="1"/>
</dbReference>
<dbReference type="EMBL" id="JAAXYH010000002">
    <property type="protein sequence ID" value="NMH64475.1"/>
    <property type="molecule type" value="Genomic_DNA"/>
</dbReference>
<dbReference type="AlphaFoldDB" id="A0A972JIV9"/>
<dbReference type="RefSeq" id="WP_169563151.1">
    <property type="nucleotide sequence ID" value="NZ_JAAXYH010000002.1"/>
</dbReference>
<dbReference type="InterPro" id="IPR053182">
    <property type="entry name" value="YobU-like_regulator"/>
</dbReference>
<dbReference type="Proteomes" id="UP000737113">
    <property type="component" value="Unassembled WGS sequence"/>
</dbReference>
<reference evidence="2" key="1">
    <citation type="submission" date="2020-04" db="EMBL/GenBank/DDBJ databases">
        <title>Description of Shewanella salipaludis sp. nov., isolated from a salt marsh.</title>
        <authorList>
            <person name="Park S."/>
            <person name="Yoon J.-H."/>
        </authorList>
    </citation>
    <scope>NUCLEOTIDE SEQUENCE</scope>
    <source>
        <strain evidence="2">SHSM-M6</strain>
    </source>
</reference>
<dbReference type="PANTHER" id="PTHR36444:SF2">
    <property type="entry name" value="TRANSCRIPTIONAL REGULATOR PROTEIN YOBU-RELATED"/>
    <property type="match status" value="1"/>
</dbReference>
<comment type="caution">
    <text evidence="2">The sequence shown here is derived from an EMBL/GenBank/DDBJ whole genome shotgun (WGS) entry which is preliminary data.</text>
</comment>
<accession>A0A972JIV9</accession>
<dbReference type="InterPro" id="IPR011256">
    <property type="entry name" value="Reg_factor_effector_dom_sf"/>
</dbReference>
<dbReference type="PANTHER" id="PTHR36444">
    <property type="entry name" value="TRANSCRIPTIONAL REGULATOR PROTEIN YOBU-RELATED"/>
    <property type="match status" value="1"/>
</dbReference>
<dbReference type="Gene3D" id="3.20.80.10">
    <property type="entry name" value="Regulatory factor, effector binding domain"/>
    <property type="match status" value="1"/>
</dbReference>
<name>A0A972JIV9_9GAMM</name>
<dbReference type="InterPro" id="IPR010499">
    <property type="entry name" value="AraC_E-bd"/>
</dbReference>
<proteinExistence type="predicted"/>
<evidence type="ECO:0000313" key="2">
    <source>
        <dbReference type="EMBL" id="NMH64475.1"/>
    </source>
</evidence>
<protein>
    <submittedName>
        <fullName evidence="2">GyrI-like domain-containing protein</fullName>
    </submittedName>
</protein>
<evidence type="ECO:0000313" key="3">
    <source>
        <dbReference type="Proteomes" id="UP000737113"/>
    </source>
</evidence>
<keyword evidence="3" id="KW-1185">Reference proteome</keyword>
<feature type="domain" description="AraC effector-binding" evidence="1">
    <location>
        <begin position="1"/>
        <end position="152"/>
    </location>
</feature>